<name>A0AB36XHY4_9VIBR</name>
<sequence length="90" mass="10470">MHTINYTNALLDRVKAKYDLPSEYQLAKKIKVSDKRLYNWRRGISGMDWDVAFEIGDMLGETDQNVVFGLLPNKQKNERVIRVLEENGPD</sequence>
<evidence type="ECO:0000313" key="1">
    <source>
        <dbReference type="EMBL" id="PMK43543.1"/>
    </source>
</evidence>
<organism evidence="1">
    <name type="scientific">Vibrio lentus</name>
    <dbReference type="NCBI Taxonomy" id="136468"/>
    <lineage>
        <taxon>Bacteria</taxon>
        <taxon>Pseudomonadati</taxon>
        <taxon>Pseudomonadota</taxon>
        <taxon>Gammaproteobacteria</taxon>
        <taxon>Vibrionales</taxon>
        <taxon>Vibrionaceae</taxon>
        <taxon>Vibrio</taxon>
    </lineage>
</organism>
<protein>
    <submittedName>
        <fullName evidence="1">Transcriptional regulator</fullName>
    </submittedName>
</protein>
<reference evidence="1" key="2">
    <citation type="submission" date="2016-07" db="EMBL/GenBank/DDBJ databases">
        <authorList>
            <person name="Kauffman K."/>
            <person name="Arevalo P."/>
            <person name="Polz M.F."/>
        </authorList>
    </citation>
    <scope>NUCLEOTIDE SEQUENCE</scope>
    <source>
        <strain evidence="1">10N.261.52.F7</strain>
    </source>
</reference>
<reference evidence="1" key="3">
    <citation type="journal article" date="2018" name="Nature">
        <title>A major lineage of non-tailed dsDNA viruses as unrecognized killers of marine bacteria.</title>
        <authorList>
            <person name="Kauffman K.M."/>
            <person name="Hussain F.A."/>
            <person name="Yang J."/>
            <person name="Arevalo P."/>
            <person name="Brown J.M."/>
            <person name="Chang W.K."/>
            <person name="VanInsberghe D."/>
            <person name="Elsherbini J."/>
            <person name="Sharma R.S."/>
            <person name="Cutler M.B."/>
            <person name="Kelly L."/>
            <person name="Polz M.F."/>
        </authorList>
    </citation>
    <scope>NUCLEOTIDE SEQUENCE</scope>
    <source>
        <strain evidence="1">10N.261.52.F7</strain>
    </source>
</reference>
<dbReference type="EMBL" id="MCXM01000035">
    <property type="protein sequence ID" value="PMK43543.1"/>
    <property type="molecule type" value="Genomic_DNA"/>
</dbReference>
<comment type="caution">
    <text evidence="1">The sequence shown here is derived from an EMBL/GenBank/DDBJ whole genome shotgun (WGS) entry which is preliminary data.</text>
</comment>
<dbReference type="AlphaFoldDB" id="A0AB36XHY4"/>
<proteinExistence type="predicted"/>
<dbReference type="RefSeq" id="WP_048668531.1">
    <property type="nucleotide sequence ID" value="NZ_JAJGZN020000001.1"/>
</dbReference>
<accession>A0AB36XHY4</accession>
<reference key="1">
    <citation type="submission" date="2016-07" db="EMBL/GenBank/DDBJ databases">
        <title>Nontailed viruses are major unrecognized killers of bacteria in the ocean.</title>
        <authorList>
            <person name="Kauffman K."/>
            <person name="Hussain F."/>
            <person name="Yang J."/>
            <person name="Arevalo P."/>
            <person name="Brown J."/>
            <person name="Cutler M."/>
            <person name="Kelly L."/>
            <person name="Polz M.F."/>
        </authorList>
    </citation>
    <scope>NUCLEOTIDE SEQUENCE [LARGE SCALE GENOMIC DNA]</scope>
    <source>
        <strain>10N.261.52.F7</strain>
    </source>
</reference>
<gene>
    <name evidence="1" type="ORF">BCT99_06830</name>
</gene>